<protein>
    <submittedName>
        <fullName evidence="1">Uncharacterized protein</fullName>
    </submittedName>
</protein>
<sequence>ACLIFVIAATTHTQNLTLQANWIGILMLGDKRIFHFVSAAKKFTSKSSEKIVSYVFEKYNRTPQMKKNQIHIM</sequence>
<reference evidence="1" key="1">
    <citation type="submission" date="2018-06" db="EMBL/GenBank/DDBJ databases">
        <authorList>
            <person name="Zhirakovskaya E."/>
        </authorList>
    </citation>
    <scope>NUCLEOTIDE SEQUENCE</scope>
</reference>
<proteinExistence type="predicted"/>
<name>A0A3B1BD34_9ZZZZ</name>
<accession>A0A3B1BD34</accession>
<organism evidence="1">
    <name type="scientific">hydrothermal vent metagenome</name>
    <dbReference type="NCBI Taxonomy" id="652676"/>
    <lineage>
        <taxon>unclassified sequences</taxon>
        <taxon>metagenomes</taxon>
        <taxon>ecological metagenomes</taxon>
    </lineage>
</organism>
<dbReference type="EMBL" id="UOFX01000050">
    <property type="protein sequence ID" value="VAX09328.1"/>
    <property type="molecule type" value="Genomic_DNA"/>
</dbReference>
<gene>
    <name evidence="1" type="ORF">MNBD_GAMMA26-2557</name>
</gene>
<feature type="non-terminal residue" evidence="1">
    <location>
        <position position="1"/>
    </location>
</feature>
<dbReference type="AlphaFoldDB" id="A0A3B1BD34"/>
<evidence type="ECO:0000313" key="1">
    <source>
        <dbReference type="EMBL" id="VAX09328.1"/>
    </source>
</evidence>